<gene>
    <name evidence="1" type="ORF">CBM2594_U10279</name>
</gene>
<sequence length="47" mass="5120">MGGLQQTIFRAGRRETLEALAFTSAQLKVEKLKAMIASGGSPLETRR</sequence>
<dbReference type="Proteomes" id="UP000257139">
    <property type="component" value="Unassembled WGS sequence"/>
</dbReference>
<comment type="caution">
    <text evidence="1">The sequence shown here is derived from an EMBL/GenBank/DDBJ whole genome shotgun (WGS) entry which is preliminary data.</text>
</comment>
<proteinExistence type="predicted"/>
<evidence type="ECO:0000313" key="2">
    <source>
        <dbReference type="Proteomes" id="UP000257139"/>
    </source>
</evidence>
<name>A0A7Z7JHN7_9BURK</name>
<organism evidence="1 2">
    <name type="scientific">Cupriavidus taiwanensis</name>
    <dbReference type="NCBI Taxonomy" id="164546"/>
    <lineage>
        <taxon>Bacteria</taxon>
        <taxon>Pseudomonadati</taxon>
        <taxon>Pseudomonadota</taxon>
        <taxon>Betaproteobacteria</taxon>
        <taxon>Burkholderiales</taxon>
        <taxon>Burkholderiaceae</taxon>
        <taxon>Cupriavidus</taxon>
    </lineage>
</organism>
<accession>A0A7Z7JHN7</accession>
<protein>
    <submittedName>
        <fullName evidence="1">Uncharacterized protein</fullName>
    </submittedName>
</protein>
<dbReference type="AlphaFoldDB" id="A0A7Z7JHN7"/>
<dbReference type="EMBL" id="OGUU01000045">
    <property type="protein sequence ID" value="SPC25778.1"/>
    <property type="molecule type" value="Genomic_DNA"/>
</dbReference>
<evidence type="ECO:0000313" key="1">
    <source>
        <dbReference type="EMBL" id="SPC25778.1"/>
    </source>
</evidence>
<reference evidence="1 2" key="1">
    <citation type="submission" date="2018-01" db="EMBL/GenBank/DDBJ databases">
        <authorList>
            <person name="Clerissi C."/>
        </authorList>
    </citation>
    <scope>NUCLEOTIDE SEQUENCE [LARGE SCALE GENOMIC DNA]</scope>
    <source>
        <strain evidence="1">Cupriavidus taiwanensis STM 6021</strain>
    </source>
</reference>